<keyword evidence="7" id="KW-1185">Reference proteome</keyword>
<evidence type="ECO:0000256" key="2">
    <source>
        <dbReference type="ARBA" id="ARBA00023015"/>
    </source>
</evidence>
<dbReference type="KEGG" id="maer:DAI18_06710"/>
<reference evidence="6 7" key="1">
    <citation type="submission" date="2018-04" db="EMBL/GenBank/DDBJ databases">
        <title>Denitrifier Microvirgula.</title>
        <authorList>
            <person name="Anderson E."/>
            <person name="Jang J."/>
            <person name="Ishii S."/>
        </authorList>
    </citation>
    <scope>NUCLEOTIDE SEQUENCE [LARGE SCALE GENOMIC DNA]</scope>
    <source>
        <strain evidence="6 7">BE2.4</strain>
    </source>
</reference>
<dbReference type="Gene3D" id="1.10.10.10">
    <property type="entry name" value="Winged helix-like DNA-binding domain superfamily/Winged helix DNA-binding domain"/>
    <property type="match status" value="1"/>
</dbReference>
<dbReference type="Pfam" id="PF00126">
    <property type="entry name" value="HTH_1"/>
    <property type="match status" value="1"/>
</dbReference>
<dbReference type="InterPro" id="IPR000847">
    <property type="entry name" value="LysR_HTH_N"/>
</dbReference>
<dbReference type="PRINTS" id="PR00039">
    <property type="entry name" value="HTHLYSR"/>
</dbReference>
<dbReference type="InterPro" id="IPR005119">
    <property type="entry name" value="LysR_subst-bd"/>
</dbReference>
<feature type="domain" description="HTH lysR-type" evidence="5">
    <location>
        <begin position="1"/>
        <end position="58"/>
    </location>
</feature>
<dbReference type="CDD" id="cd08436">
    <property type="entry name" value="PBP2_LTTR_like_3"/>
    <property type="match status" value="1"/>
</dbReference>
<dbReference type="GO" id="GO:0032993">
    <property type="term" value="C:protein-DNA complex"/>
    <property type="evidence" value="ECO:0007669"/>
    <property type="project" value="TreeGrafter"/>
</dbReference>
<dbReference type="InterPro" id="IPR036390">
    <property type="entry name" value="WH_DNA-bd_sf"/>
</dbReference>
<proteinExistence type="inferred from homology"/>
<comment type="similarity">
    <text evidence="1">Belongs to the LysR transcriptional regulatory family.</text>
</comment>
<evidence type="ECO:0000256" key="4">
    <source>
        <dbReference type="ARBA" id="ARBA00023163"/>
    </source>
</evidence>
<dbReference type="Proteomes" id="UP000244173">
    <property type="component" value="Chromosome"/>
</dbReference>
<evidence type="ECO:0000256" key="3">
    <source>
        <dbReference type="ARBA" id="ARBA00023125"/>
    </source>
</evidence>
<dbReference type="InterPro" id="IPR036388">
    <property type="entry name" value="WH-like_DNA-bd_sf"/>
</dbReference>
<protein>
    <submittedName>
        <fullName evidence="6">LysR family transcriptional regulator</fullName>
    </submittedName>
</protein>
<gene>
    <name evidence="6" type="ORF">DAI18_06710</name>
</gene>
<dbReference type="GO" id="GO:0003700">
    <property type="term" value="F:DNA-binding transcription factor activity"/>
    <property type="evidence" value="ECO:0007669"/>
    <property type="project" value="InterPro"/>
</dbReference>
<sequence length="295" mass="31396">MDLKQLACAVAVAEERNFTRAAARCHIVQSALSHQIARLEAELGVALFERSSRRVSLSAAGEAFLPAARQVLDGVRQVREVVAAASGEVRGTLTVGSLSALANVDPVEWLARFHQRHPGVAARLYTGSSGDLLDHVRDGSCDVAFVGVSVDAGLGRVSSLSLCREQLVALLPPGHRLGDEPGLSLRHLSAEPQVDYAGGSAARCQTDEAFLRSGVERRVSFEVGSLDWITRIVRRGLAIALVPEACAAQLDGVISRPIVDAPCRAVHMVWSRSPSPAAQAFVALFRDGFVPAPQN</sequence>
<dbReference type="GO" id="GO:0003677">
    <property type="term" value="F:DNA binding"/>
    <property type="evidence" value="ECO:0007669"/>
    <property type="project" value="UniProtKB-KW"/>
</dbReference>
<dbReference type="PANTHER" id="PTHR30346">
    <property type="entry name" value="TRANSCRIPTIONAL DUAL REGULATOR HCAR-RELATED"/>
    <property type="match status" value="1"/>
</dbReference>
<keyword evidence="2" id="KW-0805">Transcription regulation</keyword>
<dbReference type="SUPFAM" id="SSF46785">
    <property type="entry name" value="Winged helix' DNA-binding domain"/>
    <property type="match status" value="1"/>
</dbReference>
<dbReference type="STRING" id="1122240.GCA_000620105_03447"/>
<keyword evidence="3" id="KW-0238">DNA-binding</keyword>
<organism evidence="6 7">
    <name type="scientific">Microvirgula aerodenitrificans</name>
    <dbReference type="NCBI Taxonomy" id="57480"/>
    <lineage>
        <taxon>Bacteria</taxon>
        <taxon>Pseudomonadati</taxon>
        <taxon>Pseudomonadota</taxon>
        <taxon>Betaproteobacteria</taxon>
        <taxon>Neisseriales</taxon>
        <taxon>Aquaspirillaceae</taxon>
        <taxon>Microvirgula</taxon>
    </lineage>
</organism>
<dbReference type="OrthoDB" id="8675247at2"/>
<keyword evidence="4" id="KW-0804">Transcription</keyword>
<dbReference type="SUPFAM" id="SSF53850">
    <property type="entry name" value="Periplasmic binding protein-like II"/>
    <property type="match status" value="1"/>
</dbReference>
<dbReference type="RefSeq" id="WP_107890294.1">
    <property type="nucleotide sequence ID" value="NZ_CP028519.1"/>
</dbReference>
<dbReference type="Pfam" id="PF03466">
    <property type="entry name" value="LysR_substrate"/>
    <property type="match status" value="1"/>
</dbReference>
<evidence type="ECO:0000256" key="1">
    <source>
        <dbReference type="ARBA" id="ARBA00009437"/>
    </source>
</evidence>
<dbReference type="PROSITE" id="PS50931">
    <property type="entry name" value="HTH_LYSR"/>
    <property type="match status" value="1"/>
</dbReference>
<dbReference type="PANTHER" id="PTHR30346:SF30">
    <property type="entry name" value="SMALL NEUTRAL PROTEASE REGULATORY PROTEIN"/>
    <property type="match status" value="1"/>
</dbReference>
<evidence type="ECO:0000313" key="6">
    <source>
        <dbReference type="EMBL" id="AVY95997.1"/>
    </source>
</evidence>
<name>A0A2S0PFG5_9NEIS</name>
<evidence type="ECO:0000259" key="5">
    <source>
        <dbReference type="PROSITE" id="PS50931"/>
    </source>
</evidence>
<dbReference type="AlphaFoldDB" id="A0A2S0PFG5"/>
<dbReference type="Gene3D" id="3.40.190.290">
    <property type="match status" value="1"/>
</dbReference>
<accession>A0A2S0PFG5</accession>
<evidence type="ECO:0000313" key="7">
    <source>
        <dbReference type="Proteomes" id="UP000244173"/>
    </source>
</evidence>
<dbReference type="EMBL" id="CP028519">
    <property type="protein sequence ID" value="AVY95997.1"/>
    <property type="molecule type" value="Genomic_DNA"/>
</dbReference>
<dbReference type="FunFam" id="1.10.10.10:FF:000001">
    <property type="entry name" value="LysR family transcriptional regulator"/>
    <property type="match status" value="1"/>
</dbReference>